<evidence type="ECO:0000313" key="2">
    <source>
        <dbReference type="Proteomes" id="UP000239590"/>
    </source>
</evidence>
<dbReference type="AlphaFoldDB" id="A0A2S7IFB4"/>
<accession>A0A2S7IFB4</accession>
<gene>
    <name evidence="1" type="ORF">C5O19_24360</name>
</gene>
<proteinExistence type="predicted"/>
<reference evidence="2" key="1">
    <citation type="submission" date="2018-02" db="EMBL/GenBank/DDBJ databases">
        <title>Genome sequencing of Solimonas sp. HR-BB.</title>
        <authorList>
            <person name="Lee Y."/>
            <person name="Jeon C.O."/>
        </authorList>
    </citation>
    <scope>NUCLEOTIDE SEQUENCE [LARGE SCALE GENOMIC DNA]</scope>
    <source>
        <strain evidence="2">HR-U</strain>
    </source>
</reference>
<evidence type="ECO:0000313" key="1">
    <source>
        <dbReference type="EMBL" id="PQA53383.1"/>
    </source>
</evidence>
<protein>
    <submittedName>
        <fullName evidence="1">Uncharacterized protein</fullName>
    </submittedName>
</protein>
<name>A0A2S7IFB4_9BACT</name>
<keyword evidence="2" id="KW-1185">Reference proteome</keyword>
<comment type="caution">
    <text evidence="1">The sequence shown here is derived from an EMBL/GenBank/DDBJ whole genome shotgun (WGS) entry which is preliminary data.</text>
</comment>
<dbReference type="Proteomes" id="UP000239590">
    <property type="component" value="Unassembled WGS sequence"/>
</dbReference>
<organism evidence="1 2">
    <name type="scientific">Siphonobacter curvatus</name>
    <dbReference type="NCBI Taxonomy" id="2094562"/>
    <lineage>
        <taxon>Bacteria</taxon>
        <taxon>Pseudomonadati</taxon>
        <taxon>Bacteroidota</taxon>
        <taxon>Cytophagia</taxon>
        <taxon>Cytophagales</taxon>
        <taxon>Cytophagaceae</taxon>
        <taxon>Siphonobacter</taxon>
    </lineage>
</organism>
<dbReference type="EMBL" id="PTRA01000009">
    <property type="protein sequence ID" value="PQA53383.1"/>
    <property type="molecule type" value="Genomic_DNA"/>
</dbReference>
<sequence length="209" mass="24069">MKLLNIQTLIEQSIDMQLVKLSVPQARLYTLIDELLWQEWDPFGVNDIPESRDEYQPYTSQVVRLATYGITYEEIAQRLLTIEQETMGLFGNPEKNRNVAMKALQMASQCLIGQQSFTLTKEIVLDTYKQLLKGSFSLDAADRWAYELIQLADQGSISYQPSEDEQIIWKLILYLYGIDLPNPNDLAKPMTTRSDIIDFLKQQGIHDLS</sequence>